<dbReference type="PANTHER" id="PTHR10606">
    <property type="entry name" value="6-PHOSPHOFRUCTO-2-KINASE/FRUCTOSE-2,6-BISPHOSPHATASE"/>
    <property type="match status" value="1"/>
</dbReference>
<dbReference type="GO" id="GO:0006000">
    <property type="term" value="P:fructose metabolic process"/>
    <property type="evidence" value="ECO:0007669"/>
    <property type="project" value="InterPro"/>
</dbReference>
<evidence type="ECO:0000313" key="4">
    <source>
        <dbReference type="EMBL" id="QOU19567.1"/>
    </source>
</evidence>
<proteinExistence type="predicted"/>
<dbReference type="AlphaFoldDB" id="A0A871QZZ0"/>
<dbReference type="InterPro" id="IPR027417">
    <property type="entry name" value="P-loop_NTPase"/>
</dbReference>
<protein>
    <recommendedName>
        <fullName evidence="3">6-phosphofructo-2-kinase domain-containing protein</fullName>
    </recommendedName>
</protein>
<dbReference type="InterPro" id="IPR003094">
    <property type="entry name" value="6Pfruct_kin"/>
</dbReference>
<accession>A0A871QZZ0</accession>
<evidence type="ECO:0000313" key="5">
    <source>
        <dbReference type="Proteomes" id="UP000663131"/>
    </source>
</evidence>
<reference evidence="4" key="2">
    <citation type="journal article" name="BMC Genomics">
        <title>New genome assemblies reveal patterns of domestication and adaptation across Brettanomyces (Dekkera) species.</title>
        <authorList>
            <person name="Roach M.J."/>
            <person name="Borneman A.R."/>
        </authorList>
    </citation>
    <scope>NUCLEOTIDE SEQUENCE</scope>
    <source>
        <strain evidence="4">UCD 2041</strain>
    </source>
</reference>
<organism evidence="4 5">
    <name type="scientific">Dekkera bruxellensis</name>
    <name type="common">Brettanomyces custersii</name>
    <dbReference type="NCBI Taxonomy" id="5007"/>
    <lineage>
        <taxon>Eukaryota</taxon>
        <taxon>Fungi</taxon>
        <taxon>Dikarya</taxon>
        <taxon>Ascomycota</taxon>
        <taxon>Saccharomycotina</taxon>
        <taxon>Pichiomycetes</taxon>
        <taxon>Pichiales</taxon>
        <taxon>Pichiaceae</taxon>
        <taxon>Brettanomyces</taxon>
    </lineage>
</organism>
<sequence length="456" mass="52057">MTIHKHNVSSTHLGQLSSLSRCASFESLGKVGCNSSVTGRSSASLESMLSSLATTPDYSPYLIDTEVGDLLNADDLDLVGADIIDDDKAEELALETEDDYTPDDIHDIERVPTMYLSDEESEEHNRLEKCKSMASIESIDEMSRYDPKKFNYREKWFICLIGLPACGKSTVVKQLINFALMNTMTKDDAGVRFRSFNAGDIRRKYEHEENTKFSFNMDNANVQAVHEKYAFEALRQLTDGLVNDTIDVGILDATNTTKDRRSRVFKNVEKVSRESGVKINKLILEVKCINKSLRRFNIDKKADNPDYKGTPKEQAILDFLNRIERYEKVYERVTLAEIRRLHAKYFSITNAGESICYDCGFAHHDTRFHQNLTFKSAVLNLIYDFLISYRCFFAAPYLKMVDDFYTKGYYKPIFKSCLRISSLHESTTSSTTEAAKTAFGETKDKLRPVLLQHRTN</sequence>
<dbReference type="GO" id="GO:0003873">
    <property type="term" value="F:6-phosphofructo-2-kinase activity"/>
    <property type="evidence" value="ECO:0007669"/>
    <property type="project" value="InterPro"/>
</dbReference>
<evidence type="ECO:0000256" key="1">
    <source>
        <dbReference type="ARBA" id="ARBA00022741"/>
    </source>
</evidence>
<gene>
    <name evidence="4" type="ORF">BRETT_003716</name>
</gene>
<dbReference type="Gene3D" id="3.40.50.300">
    <property type="entry name" value="P-loop containing nucleotide triphosphate hydrolases"/>
    <property type="match status" value="1"/>
</dbReference>
<dbReference type="GO" id="GO:0006003">
    <property type="term" value="P:fructose 2,6-bisphosphate metabolic process"/>
    <property type="evidence" value="ECO:0007669"/>
    <property type="project" value="InterPro"/>
</dbReference>
<evidence type="ECO:0000259" key="3">
    <source>
        <dbReference type="Pfam" id="PF01591"/>
    </source>
</evidence>
<dbReference type="KEGG" id="bbrx:BRETT_003716"/>
<dbReference type="SUPFAM" id="SSF52540">
    <property type="entry name" value="P-loop containing nucleoside triphosphate hydrolases"/>
    <property type="match status" value="1"/>
</dbReference>
<reference evidence="4" key="1">
    <citation type="submission" date="2020-10" db="EMBL/GenBank/DDBJ databases">
        <authorList>
            <person name="Palmer J.M."/>
        </authorList>
    </citation>
    <scope>NUCLEOTIDE SEQUENCE</scope>
    <source>
        <strain evidence="4">UCD 2041</strain>
    </source>
</reference>
<keyword evidence="2" id="KW-0067">ATP-binding</keyword>
<dbReference type="InterPro" id="IPR013079">
    <property type="entry name" value="6Phosfructo_kin"/>
</dbReference>
<dbReference type="GeneID" id="64575639"/>
<dbReference type="Pfam" id="PF01591">
    <property type="entry name" value="6PF2K"/>
    <property type="match status" value="1"/>
</dbReference>
<dbReference type="RefSeq" id="XP_041136060.1">
    <property type="nucleotide sequence ID" value="XM_041282221.1"/>
</dbReference>
<dbReference type="EMBL" id="CP063134">
    <property type="protein sequence ID" value="QOU19567.1"/>
    <property type="molecule type" value="Genomic_DNA"/>
</dbReference>
<dbReference type="PRINTS" id="PR00991">
    <property type="entry name" value="6PFRUCTKNASE"/>
</dbReference>
<name>A0A871QZZ0_DEKBR</name>
<dbReference type="GO" id="GO:0005524">
    <property type="term" value="F:ATP binding"/>
    <property type="evidence" value="ECO:0007669"/>
    <property type="project" value="UniProtKB-KW"/>
</dbReference>
<evidence type="ECO:0000256" key="2">
    <source>
        <dbReference type="ARBA" id="ARBA00022840"/>
    </source>
</evidence>
<feature type="domain" description="6-phosphofructo-2-kinase" evidence="3">
    <location>
        <begin position="154"/>
        <end position="356"/>
    </location>
</feature>
<dbReference type="Proteomes" id="UP000663131">
    <property type="component" value="Chromosome 6"/>
</dbReference>
<dbReference type="GO" id="GO:0005829">
    <property type="term" value="C:cytosol"/>
    <property type="evidence" value="ECO:0007669"/>
    <property type="project" value="TreeGrafter"/>
</dbReference>
<dbReference type="OrthoDB" id="267323at2759"/>
<keyword evidence="1" id="KW-0547">Nucleotide-binding</keyword>